<evidence type="ECO:0000256" key="1">
    <source>
        <dbReference type="SAM" id="MobiDB-lite"/>
    </source>
</evidence>
<name>A0A3G4ZP09_9VIRU</name>
<feature type="region of interest" description="Disordered" evidence="1">
    <location>
        <begin position="1"/>
        <end position="56"/>
    </location>
</feature>
<feature type="compositionally biased region" description="Polar residues" evidence="1">
    <location>
        <begin position="44"/>
        <end position="56"/>
    </location>
</feature>
<organism evidence="2">
    <name type="scientific">Terrestrivirus sp</name>
    <dbReference type="NCBI Taxonomy" id="2487775"/>
    <lineage>
        <taxon>Viruses</taxon>
        <taxon>Varidnaviria</taxon>
        <taxon>Bamfordvirae</taxon>
        <taxon>Nucleocytoviricota</taxon>
        <taxon>Megaviricetes</taxon>
        <taxon>Imitervirales</taxon>
        <taxon>Mimiviridae</taxon>
        <taxon>Klosneuvirinae</taxon>
    </lineage>
</organism>
<accession>A0A3G4ZP09</accession>
<feature type="compositionally biased region" description="Basic and acidic residues" evidence="1">
    <location>
        <begin position="1"/>
        <end position="11"/>
    </location>
</feature>
<protein>
    <submittedName>
        <fullName evidence="2">Uncharacterized protein</fullName>
    </submittedName>
</protein>
<gene>
    <name evidence="2" type="ORF">Terrestrivirus9_43</name>
</gene>
<proteinExistence type="predicted"/>
<evidence type="ECO:0000313" key="2">
    <source>
        <dbReference type="EMBL" id="AYV76606.1"/>
    </source>
</evidence>
<sequence length="56" mass="6540">MDVVKIKNENGRKKKSDKAKETYDKYGKNTTRGVRIKTEKQDDNNTQIKSKNNPKK</sequence>
<reference evidence="2" key="1">
    <citation type="submission" date="2018-10" db="EMBL/GenBank/DDBJ databases">
        <title>Hidden diversity of soil giant viruses.</title>
        <authorList>
            <person name="Schulz F."/>
            <person name="Alteio L."/>
            <person name="Goudeau D."/>
            <person name="Ryan E.M."/>
            <person name="Malmstrom R.R."/>
            <person name="Blanchard J."/>
            <person name="Woyke T."/>
        </authorList>
    </citation>
    <scope>NUCLEOTIDE SEQUENCE</scope>
    <source>
        <strain evidence="2">TEV1</strain>
    </source>
</reference>
<dbReference type="EMBL" id="MK071987">
    <property type="protein sequence ID" value="AYV76606.1"/>
    <property type="molecule type" value="Genomic_DNA"/>
</dbReference>
<feature type="compositionally biased region" description="Basic and acidic residues" evidence="1">
    <location>
        <begin position="18"/>
        <end position="27"/>
    </location>
</feature>